<protein>
    <submittedName>
        <fullName evidence="1">Uncharacterized protein</fullName>
    </submittedName>
</protein>
<dbReference type="Proteomes" id="UP000683139">
    <property type="component" value="Unassembled WGS sequence"/>
</dbReference>
<dbReference type="AlphaFoldDB" id="A0A919YVV6"/>
<accession>A0A919YVV6</accession>
<organism evidence="1 2">
    <name type="scientific">Paenibacillus montaniterrae</name>
    <dbReference type="NCBI Taxonomy" id="429341"/>
    <lineage>
        <taxon>Bacteria</taxon>
        <taxon>Bacillati</taxon>
        <taxon>Bacillota</taxon>
        <taxon>Bacilli</taxon>
        <taxon>Bacillales</taxon>
        <taxon>Paenibacillaceae</taxon>
        <taxon>Paenibacillus</taxon>
    </lineage>
</organism>
<comment type="caution">
    <text evidence="1">The sequence shown here is derived from an EMBL/GenBank/DDBJ whole genome shotgun (WGS) entry which is preliminary data.</text>
</comment>
<evidence type="ECO:0000313" key="2">
    <source>
        <dbReference type="Proteomes" id="UP000683139"/>
    </source>
</evidence>
<evidence type="ECO:0000313" key="1">
    <source>
        <dbReference type="EMBL" id="GIP17763.1"/>
    </source>
</evidence>
<sequence>MTNKTNKNTKLTLAALLQKKAAKETQEVKSKEVYVQSLEAEIVLQSVKRNILYKISDTNGDSTAEKMYANSLAVYHGVPLFQHPDFIGDGDPVDAVNEVLEPWEISELAVEIMELSGFAKPDLTEDVKN</sequence>
<dbReference type="EMBL" id="BOSE01000006">
    <property type="protein sequence ID" value="GIP17763.1"/>
    <property type="molecule type" value="Genomic_DNA"/>
</dbReference>
<reference evidence="1" key="1">
    <citation type="submission" date="2021-03" db="EMBL/GenBank/DDBJ databases">
        <title>Antimicrobial resistance genes in bacteria isolated from Japanese honey, and their potential for conferring macrolide and lincosamide resistance in the American foulbrood pathogen Paenibacillus larvae.</title>
        <authorList>
            <person name="Okamoto M."/>
            <person name="Kumagai M."/>
            <person name="Kanamori H."/>
            <person name="Takamatsu D."/>
        </authorList>
    </citation>
    <scope>NUCLEOTIDE SEQUENCE</scope>
    <source>
        <strain evidence="1">J40TS1</strain>
    </source>
</reference>
<dbReference type="RefSeq" id="WP_213517415.1">
    <property type="nucleotide sequence ID" value="NZ_BOSE01000006.1"/>
</dbReference>
<proteinExistence type="predicted"/>
<gene>
    <name evidence="1" type="ORF">J40TS1_34050</name>
</gene>
<name>A0A919YVV6_9BACL</name>
<keyword evidence="2" id="KW-1185">Reference proteome</keyword>